<dbReference type="PROSITE" id="PS50287">
    <property type="entry name" value="SRCR_2"/>
    <property type="match status" value="9"/>
</dbReference>
<evidence type="ECO:0000256" key="4">
    <source>
        <dbReference type="ARBA" id="ARBA00022737"/>
    </source>
</evidence>
<feature type="disulfide bond" evidence="9">
    <location>
        <begin position="391"/>
        <end position="455"/>
    </location>
</feature>
<feature type="compositionally biased region" description="Polar residues" evidence="10">
    <location>
        <begin position="723"/>
        <end position="735"/>
    </location>
</feature>
<dbReference type="InterPro" id="IPR036772">
    <property type="entry name" value="SRCR-like_dom_sf"/>
</dbReference>
<evidence type="ECO:0000256" key="11">
    <source>
        <dbReference type="SAM" id="Phobius"/>
    </source>
</evidence>
<organism evidence="14 15">
    <name type="scientific">Acanthaster planci</name>
    <name type="common">Crown-of-thorns starfish</name>
    <dbReference type="NCBI Taxonomy" id="133434"/>
    <lineage>
        <taxon>Eukaryota</taxon>
        <taxon>Metazoa</taxon>
        <taxon>Echinodermata</taxon>
        <taxon>Eleutherozoa</taxon>
        <taxon>Asterozoa</taxon>
        <taxon>Asteroidea</taxon>
        <taxon>Valvatacea</taxon>
        <taxon>Valvatida</taxon>
        <taxon>Acanthasteridae</taxon>
        <taxon>Acanthaster</taxon>
    </lineage>
</organism>
<keyword evidence="8" id="KW-0325">Glycoprotein</keyword>
<feature type="domain" description="SRCR" evidence="13">
    <location>
        <begin position="482"/>
        <end position="579"/>
    </location>
</feature>
<evidence type="ECO:0000256" key="10">
    <source>
        <dbReference type="SAM" id="MobiDB-lite"/>
    </source>
</evidence>
<feature type="transmembrane region" description="Helical" evidence="11">
    <location>
        <begin position="1225"/>
        <end position="1248"/>
    </location>
</feature>
<dbReference type="FunFam" id="3.10.250.10:FF:000016">
    <property type="entry name" value="Scavenger receptor cysteine-rich protein type 12"/>
    <property type="match status" value="1"/>
</dbReference>
<feature type="disulfide bond" evidence="9">
    <location>
        <begin position="280"/>
        <end position="344"/>
    </location>
</feature>
<evidence type="ECO:0000256" key="5">
    <source>
        <dbReference type="ARBA" id="ARBA00022989"/>
    </source>
</evidence>
<dbReference type="OrthoDB" id="536948at2759"/>
<feature type="disulfide bond" evidence="9">
    <location>
        <begin position="101"/>
        <end position="111"/>
    </location>
</feature>
<evidence type="ECO:0000256" key="1">
    <source>
        <dbReference type="ARBA" id="ARBA00004167"/>
    </source>
</evidence>
<dbReference type="Pfam" id="PF00530">
    <property type="entry name" value="SRCR"/>
    <property type="match status" value="9"/>
</dbReference>
<dbReference type="PRINTS" id="PR00258">
    <property type="entry name" value="SPERACTRCPTR"/>
</dbReference>
<keyword evidence="6 11" id="KW-0472">Membrane</keyword>
<dbReference type="GeneID" id="110984562"/>
<dbReference type="InterPro" id="IPR001190">
    <property type="entry name" value="SRCR"/>
</dbReference>
<evidence type="ECO:0000256" key="7">
    <source>
        <dbReference type="ARBA" id="ARBA00023157"/>
    </source>
</evidence>
<dbReference type="GO" id="GO:0016020">
    <property type="term" value="C:membrane"/>
    <property type="evidence" value="ECO:0007669"/>
    <property type="project" value="UniProtKB-SubCell"/>
</dbReference>
<feature type="disulfide bond" evidence="9">
    <location>
        <begin position="838"/>
        <end position="899"/>
    </location>
</feature>
<feature type="disulfide bond" evidence="9">
    <location>
        <begin position="182"/>
        <end position="243"/>
    </location>
</feature>
<feature type="domain" description="SRCR" evidence="13">
    <location>
        <begin position="255"/>
        <end position="355"/>
    </location>
</feature>
<feature type="domain" description="SRCR" evidence="13">
    <location>
        <begin position="1113"/>
        <end position="1215"/>
    </location>
</feature>
<feature type="region of interest" description="Disordered" evidence="10">
    <location>
        <begin position="711"/>
        <end position="774"/>
    </location>
</feature>
<sequence length="1320" mass="142141">MMEFLRCSLLVCALHFLVSTHWVSVQATGVSVRLLGGSSHMEGRVEVYYQSRWGTVCDHEWDLDDANVICRMLALPPASHAWENAHFGQGFFDIALDEVNCRGNESSIGDCQHGPWFTHNCDHSDDAGVTCGGAMTTPSPSVSVRLVGGFCNNEGRVEVYYQGQWGTVCDDEWDLNDANVVCRMLDLPPATRAWGGSHFGQGAGRIALDDVCCNGNEANIADCRHRAWFSHDCDHYDDAGVTCGETTTTPGPISVRLVGGASSYEGRVEVYYQGQWGTVCDDEWDLNDANVVCRMLDLPPATRAWGGSHFGQGSGPIALDDVSCYGYESSIADCQHRAWFSHNCEHCEDAGVTCGEIMTTPGPVSIRLVGGASSNEGRVEVYYQGQWGTVCDDGWDIDDANVVCRMLDLPAASHAWDDAHFGQGSGRIALDDVSCYGHESSLAQCSHQAWFSHDCDHSEDAGVTCGEAITTISPGEVDLSNIQLDGNMPMEGIVQGWKNGQFVDVCSDDWELNDAKVICRQLGYSTSDVSVYSDTNHNGYGSHIIYSIHCDGFESRLTQCFTSSYTTDSYCERASVSCLTYKGLTAGAVAGIAVGSVLAVVGLLIVFIVAVVRCCRRNSSKTTNSMGTDLKTVHHANSAGTEAYSNPVYGDTSLDQPTILQPPPGYYSVPFSNQSGPIPSQVSSAAIPLYSPAGVSPVLINGSTMAPSPGLAKMSPTAPPYSTVASHPSPKSQFVQGPPAGFSPGLEKNVKSPDPFYEPSLRSPKSSDDNKGSTVHVKGIGINEASVTHWVSAQATGVSVRLVGGFSENEGRVEVNYQGQWGTVCDDGWDLDDGNVVCRMLDLALATRAWGGSHFGQGSGPIALDDVSCYGNESNIADCQHQAWFSHNCGHSEDAGVTCGEAMTTPAPVRLVGGAFNEGRVEVYYQGQWGTVCDDGWDLNDANVVCRMLGLPPATHAWGNAHFGQGAGRIALDDVSCNGNEASIADCRHRAWFTHNRTCISVRLVGGASSYEGRVEVYYQGQWGTVCDDHWDLDDANVVCRMLDLPPASNAWDNARFGQGSGPIALDDVNCFGYESSLGQCQHQDWFNHDCVHGEDAGVTCSEYMATMPPGKIDLSNIHLDGNLATKGIVQGWKNGQFVDVCSDDWDLNDAKLICRQLGYSTSGVFVYSDTNYNDSPSHESYSIYCDGHESRLTQCYTTSYTSYSYCIRGIVSCKIHEGLSDGAVAGIAVGSVLTVFGLLVVFIVAFVKCCGRKPPKITNNTDAHLTTVRDPNSAGTRAFNNPVYVDTSLAQPMVLQPPPGYYSTPFSNQTKPIPSQAWA</sequence>
<feature type="disulfide bond" evidence="9">
    <location>
        <begin position="293"/>
        <end position="354"/>
    </location>
</feature>
<dbReference type="PROSITE" id="PS00420">
    <property type="entry name" value="SRCR_1"/>
    <property type="match status" value="1"/>
</dbReference>
<evidence type="ECO:0000256" key="3">
    <source>
        <dbReference type="ARBA" id="ARBA00022729"/>
    </source>
</evidence>
<feature type="signal peptide" evidence="12">
    <location>
        <begin position="1"/>
        <end position="27"/>
    </location>
</feature>
<feature type="disulfide bond" evidence="9">
    <location>
        <begin position="1040"/>
        <end position="1101"/>
    </location>
</feature>
<feature type="domain" description="SRCR" evidence="13">
    <location>
        <begin position="800"/>
        <end position="900"/>
    </location>
</feature>
<evidence type="ECO:0000256" key="12">
    <source>
        <dbReference type="SAM" id="SignalP"/>
    </source>
</evidence>
<feature type="disulfide bond" evidence="9">
    <location>
        <begin position="869"/>
        <end position="879"/>
    </location>
</feature>
<comment type="caution">
    <text evidence="9">Lacks conserved residue(s) required for the propagation of feature annotation.</text>
</comment>
<feature type="domain" description="SRCR" evidence="13">
    <location>
        <begin position="144"/>
        <end position="244"/>
    </location>
</feature>
<dbReference type="PANTHER" id="PTHR48071">
    <property type="entry name" value="SRCR DOMAIN-CONTAINING PROTEIN"/>
    <property type="match status" value="1"/>
</dbReference>
<keyword evidence="4" id="KW-0677">Repeat</keyword>
<feature type="disulfide bond" evidence="9">
    <location>
        <begin position="169"/>
        <end position="233"/>
    </location>
</feature>
<dbReference type="SMART" id="SM00202">
    <property type="entry name" value="SR"/>
    <property type="match status" value="9"/>
</dbReference>
<dbReference type="SUPFAM" id="SSF56487">
    <property type="entry name" value="SRCR-like"/>
    <property type="match status" value="9"/>
</dbReference>
<feature type="domain" description="SRCR" evidence="13">
    <location>
        <begin position="1002"/>
        <end position="1102"/>
    </location>
</feature>
<feature type="disulfide bond" evidence="9">
    <location>
        <begin position="435"/>
        <end position="445"/>
    </location>
</feature>
<feature type="disulfide bond" evidence="9">
    <location>
        <begin position="70"/>
        <end position="131"/>
    </location>
</feature>
<accession>A0A8B7ZBF5</accession>
<dbReference type="Gene3D" id="3.10.250.10">
    <property type="entry name" value="SRCR-like domain"/>
    <property type="match status" value="9"/>
</dbReference>
<keyword evidence="3 12" id="KW-0732">Signal</keyword>
<dbReference type="KEGG" id="aplc:110984562"/>
<dbReference type="PANTHER" id="PTHR48071:SF18">
    <property type="entry name" value="DELETED IN MALIGNANT BRAIN TUMORS 1 PROTEIN-RELATED"/>
    <property type="match status" value="1"/>
</dbReference>
<feature type="disulfide bond" evidence="9">
    <location>
        <begin position="1071"/>
        <end position="1081"/>
    </location>
</feature>
<feature type="disulfide bond" evidence="9">
    <location>
        <begin position="825"/>
        <end position="889"/>
    </location>
</feature>
<feature type="disulfide bond" evidence="9">
    <location>
        <begin position="324"/>
        <end position="334"/>
    </location>
</feature>
<reference evidence="15" key="1">
    <citation type="submission" date="2025-08" db="UniProtKB">
        <authorList>
            <consortium name="RefSeq"/>
        </authorList>
    </citation>
    <scope>IDENTIFICATION</scope>
</reference>
<name>A0A8B7ZBF5_ACAPL</name>
<protein>
    <submittedName>
        <fullName evidence="15">Deleted in malignant brain tumors 1 protein-like</fullName>
    </submittedName>
</protein>
<evidence type="ECO:0000313" key="15">
    <source>
        <dbReference type="RefSeq" id="XP_022100561.1"/>
    </source>
</evidence>
<feature type="domain" description="SRCR" evidence="13">
    <location>
        <begin position="909"/>
        <end position="1010"/>
    </location>
</feature>
<feature type="disulfide bond" evidence="9">
    <location>
        <begin position="550"/>
        <end position="560"/>
    </location>
</feature>
<evidence type="ECO:0000256" key="2">
    <source>
        <dbReference type="ARBA" id="ARBA00022692"/>
    </source>
</evidence>
<feature type="disulfide bond" evidence="9">
    <location>
        <begin position="1186"/>
        <end position="1196"/>
    </location>
</feature>
<dbReference type="RefSeq" id="XP_022100561.1">
    <property type="nucleotide sequence ID" value="XM_022244869.1"/>
</dbReference>
<feature type="disulfide bond" evidence="9">
    <location>
        <begin position="404"/>
        <end position="465"/>
    </location>
</feature>
<proteinExistence type="predicted"/>
<feature type="transmembrane region" description="Helical" evidence="11">
    <location>
        <begin position="588"/>
        <end position="612"/>
    </location>
</feature>
<feature type="disulfide bond" evidence="9">
    <location>
        <begin position="57"/>
        <end position="121"/>
    </location>
</feature>
<feature type="disulfide bond" evidence="9">
    <location>
        <begin position="977"/>
        <end position="987"/>
    </location>
</feature>
<feature type="disulfide bond" evidence="9">
    <location>
        <begin position="213"/>
        <end position="223"/>
    </location>
</feature>
<evidence type="ECO:0000256" key="8">
    <source>
        <dbReference type="ARBA" id="ARBA00023180"/>
    </source>
</evidence>
<feature type="domain" description="SRCR" evidence="13">
    <location>
        <begin position="32"/>
        <end position="132"/>
    </location>
</feature>
<feature type="domain" description="SRCR" evidence="13">
    <location>
        <begin position="366"/>
        <end position="466"/>
    </location>
</feature>
<dbReference type="FunFam" id="3.10.250.10:FF:000006">
    <property type="entry name" value="neurotrypsin isoform X2"/>
    <property type="match status" value="7"/>
</dbReference>
<keyword evidence="5 11" id="KW-1133">Transmembrane helix</keyword>
<keyword evidence="2 11" id="KW-0812">Transmembrane</keyword>
<feature type="disulfide bond" evidence="9">
    <location>
        <begin position="1027"/>
        <end position="1091"/>
    </location>
</feature>
<comment type="subcellular location">
    <subcellularLocation>
        <location evidence="1">Membrane</location>
        <topology evidence="1">Single-pass membrane protein</topology>
    </subcellularLocation>
</comment>
<feature type="chain" id="PRO_5034128945" evidence="12">
    <location>
        <begin position="28"/>
        <end position="1320"/>
    </location>
</feature>
<evidence type="ECO:0000313" key="14">
    <source>
        <dbReference type="Proteomes" id="UP000694845"/>
    </source>
</evidence>
<keyword evidence="7 9" id="KW-1015">Disulfide bond</keyword>
<evidence type="ECO:0000256" key="6">
    <source>
        <dbReference type="ARBA" id="ARBA00023136"/>
    </source>
</evidence>
<gene>
    <name evidence="15" type="primary">LOC110984562</name>
</gene>
<evidence type="ECO:0000259" key="13">
    <source>
        <dbReference type="PROSITE" id="PS50287"/>
    </source>
</evidence>
<keyword evidence="14" id="KW-1185">Reference proteome</keyword>
<evidence type="ECO:0000256" key="9">
    <source>
        <dbReference type="PROSITE-ProRule" id="PRU00196"/>
    </source>
</evidence>
<dbReference type="Proteomes" id="UP000694845">
    <property type="component" value="Unplaced"/>
</dbReference>